<keyword evidence="2" id="KW-1185">Reference proteome</keyword>
<sequence>MFGVLCSPLVSEVWRIVRCLRSSSSTVLKEASLTDNYNMWIGTEWADTFIVICSPLVSQVWRIVRCLRSNSSTVSKKASSTDIYNMWIGTEWANTVG</sequence>
<dbReference type="Proteomes" id="UP001054837">
    <property type="component" value="Unassembled WGS sequence"/>
</dbReference>
<reference evidence="1 2" key="1">
    <citation type="submission" date="2021-06" db="EMBL/GenBank/DDBJ databases">
        <title>Caerostris darwini draft genome.</title>
        <authorList>
            <person name="Kono N."/>
            <person name="Arakawa K."/>
        </authorList>
    </citation>
    <scope>NUCLEOTIDE SEQUENCE [LARGE SCALE GENOMIC DNA]</scope>
</reference>
<evidence type="ECO:0000313" key="2">
    <source>
        <dbReference type="Proteomes" id="UP001054837"/>
    </source>
</evidence>
<comment type="caution">
    <text evidence="1">The sequence shown here is derived from an EMBL/GenBank/DDBJ whole genome shotgun (WGS) entry which is preliminary data.</text>
</comment>
<protein>
    <submittedName>
        <fullName evidence="1">Uncharacterized protein</fullName>
    </submittedName>
</protein>
<dbReference type="AlphaFoldDB" id="A0AAV4U7A7"/>
<accession>A0AAV4U7A7</accession>
<dbReference type="EMBL" id="BPLQ01010790">
    <property type="protein sequence ID" value="GIY53650.1"/>
    <property type="molecule type" value="Genomic_DNA"/>
</dbReference>
<proteinExistence type="predicted"/>
<evidence type="ECO:0000313" key="1">
    <source>
        <dbReference type="EMBL" id="GIY53650.1"/>
    </source>
</evidence>
<gene>
    <name evidence="1" type="ORF">CDAR_115121</name>
</gene>
<organism evidence="1 2">
    <name type="scientific">Caerostris darwini</name>
    <dbReference type="NCBI Taxonomy" id="1538125"/>
    <lineage>
        <taxon>Eukaryota</taxon>
        <taxon>Metazoa</taxon>
        <taxon>Ecdysozoa</taxon>
        <taxon>Arthropoda</taxon>
        <taxon>Chelicerata</taxon>
        <taxon>Arachnida</taxon>
        <taxon>Araneae</taxon>
        <taxon>Araneomorphae</taxon>
        <taxon>Entelegynae</taxon>
        <taxon>Araneoidea</taxon>
        <taxon>Araneidae</taxon>
        <taxon>Caerostris</taxon>
    </lineage>
</organism>
<name>A0AAV4U7A7_9ARAC</name>